<dbReference type="PANTHER" id="PTHR36205">
    <property type="entry name" value="CHROMOSOME 19, WHOLE GENOME SHOTGUN SEQUENCE"/>
    <property type="match status" value="1"/>
</dbReference>
<dbReference type="PANTHER" id="PTHR36205:SF2">
    <property type="entry name" value="MAJOR FACILITATOR SUPERFAMILY TRANSPORTER"/>
    <property type="match status" value="1"/>
</dbReference>
<dbReference type="HOGENOM" id="CLU_009650_2_1_1"/>
<dbReference type="RefSeq" id="XP_001259597.1">
    <property type="nucleotide sequence ID" value="XM_001259596.1"/>
</dbReference>
<name>A1DE93_NEOFI</name>
<dbReference type="OMA" id="SAMGWGR"/>
<protein>
    <submittedName>
        <fullName evidence="1">Uncharacterized protein</fullName>
    </submittedName>
</protein>
<dbReference type="EMBL" id="DS027696">
    <property type="protein sequence ID" value="EAW17700.1"/>
    <property type="molecule type" value="Genomic_DNA"/>
</dbReference>
<reference evidence="2" key="1">
    <citation type="journal article" date="2008" name="PLoS Genet.">
        <title>Genomic islands in the pathogenic filamentous fungus Aspergillus fumigatus.</title>
        <authorList>
            <person name="Fedorova N.D."/>
            <person name="Khaldi N."/>
            <person name="Joardar V.S."/>
            <person name="Maiti R."/>
            <person name="Amedeo P."/>
            <person name="Anderson M.J."/>
            <person name="Crabtree J."/>
            <person name="Silva J.C."/>
            <person name="Badger J.H."/>
            <person name="Albarraq A."/>
            <person name="Angiuoli S."/>
            <person name="Bussey H."/>
            <person name="Bowyer P."/>
            <person name="Cotty P.J."/>
            <person name="Dyer P.S."/>
            <person name="Egan A."/>
            <person name="Galens K."/>
            <person name="Fraser-Liggett C.M."/>
            <person name="Haas B.J."/>
            <person name="Inman J.M."/>
            <person name="Kent R."/>
            <person name="Lemieux S."/>
            <person name="Malavazi I."/>
            <person name="Orvis J."/>
            <person name="Roemer T."/>
            <person name="Ronning C.M."/>
            <person name="Sundaram J.P."/>
            <person name="Sutton G."/>
            <person name="Turner G."/>
            <person name="Venter J.C."/>
            <person name="White O.R."/>
            <person name="Whitty B.R."/>
            <person name="Youngman P."/>
            <person name="Wolfe K.H."/>
            <person name="Goldman G.H."/>
            <person name="Wortman J.R."/>
            <person name="Jiang B."/>
            <person name="Denning D.W."/>
            <person name="Nierman W.C."/>
        </authorList>
    </citation>
    <scope>NUCLEOTIDE SEQUENCE [LARGE SCALE GENOMIC DNA]</scope>
    <source>
        <strain evidence="2">ATCC 1020 / DSM 3700 / CBS 544.65 / FGSC A1164 / JCM 1740 / NRRL 181 / WB 181</strain>
    </source>
</reference>
<organism evidence="1 2">
    <name type="scientific">Neosartorya fischeri (strain ATCC 1020 / DSM 3700 / CBS 544.65 / FGSC A1164 / JCM 1740 / NRRL 181 / WB 181)</name>
    <name type="common">Aspergillus fischerianus</name>
    <dbReference type="NCBI Taxonomy" id="331117"/>
    <lineage>
        <taxon>Eukaryota</taxon>
        <taxon>Fungi</taxon>
        <taxon>Dikarya</taxon>
        <taxon>Ascomycota</taxon>
        <taxon>Pezizomycotina</taxon>
        <taxon>Eurotiomycetes</taxon>
        <taxon>Eurotiomycetidae</taxon>
        <taxon>Eurotiales</taxon>
        <taxon>Aspergillaceae</taxon>
        <taxon>Aspergillus</taxon>
        <taxon>Aspergillus subgen. Fumigati</taxon>
    </lineage>
</organism>
<dbReference type="eggNOG" id="ENOG502SMKU">
    <property type="taxonomic scope" value="Eukaryota"/>
</dbReference>
<dbReference type="VEuPathDB" id="FungiDB:NFIA_076300"/>
<dbReference type="KEGG" id="nfi:NFIA_076300"/>
<dbReference type="InterPro" id="IPR021822">
    <property type="entry name" value="DUF3405"/>
</dbReference>
<evidence type="ECO:0000313" key="1">
    <source>
        <dbReference type="EMBL" id="EAW17700.1"/>
    </source>
</evidence>
<accession>A1DE93</accession>
<keyword evidence="2" id="KW-1185">Reference proteome</keyword>
<dbReference type="GeneID" id="4586197"/>
<dbReference type="OrthoDB" id="3353407at2759"/>
<gene>
    <name evidence="1" type="ORF">NFIA_076300</name>
</gene>
<dbReference type="Proteomes" id="UP000006702">
    <property type="component" value="Unassembled WGS sequence"/>
</dbReference>
<sequence>MQAINKMLMHRSARHGLLTAVFFTLLMTVWSLNLDFLIPNRHKTAQERYLEEEKRYPRLAVPPSHDDRTILEDPRFEEQGSKIPRIYRPYPDYGSQEWQNTHRSPFVPCEGPRGRLLNESLDDQVGVYVGVPHEFPSPMFGSHEAVGFNGQVSFDRYTRYGAYGFGEEESHVSNWIKPSKVKWSEVDWSDLQRQCHDRNAARYSQKNDSLSKEKQQIAPESRTAVLIRTYVGKKYTENDLQAIRSMITELSLQSGGEYFVFLLLHVKDSQLPIDQLEVHQKVLKDNIPEEFWNMTILWNEPMVAARYPNLDRNVVDVHHAQWLSIQNFALQHPEFDFVWNWEVDARFTGHHYEYANKVAEFGRKQPRRGMWERNARFYIPAVHGDYDSAFRKFVEQIEDEAVWGPLPIGPISMNDREFVGPSPPVSSPRQDSYAWGVGEEADYIGFLPIFHPIGTDWVIRNEVSGYIGNDTPRRASLITHSRLSRKLLLAMDAENLAGRHMGSEMFPVTVALHHGLKAITAPHPIYSDKNMPPESVDKWFNSGVNGRAGSTKNSPFSWGREARFRDISWYYRANLSGRLYWNFLGWSKEGTGGKLVRSMRQLGSSSHANYALKYETLHGRVCLPSILFHPVKDVRPDADNTHYKFDYELGYVAIP</sequence>
<evidence type="ECO:0000313" key="2">
    <source>
        <dbReference type="Proteomes" id="UP000006702"/>
    </source>
</evidence>
<dbReference type="AlphaFoldDB" id="A1DE93"/>
<proteinExistence type="predicted"/>
<dbReference type="Pfam" id="PF11885">
    <property type="entry name" value="DUF3405"/>
    <property type="match status" value="1"/>
</dbReference>